<gene>
    <name evidence="1" type="ORF">EVAR_79604_1</name>
</gene>
<name>A0A4C1UF62_EUMVA</name>
<dbReference type="Proteomes" id="UP000299102">
    <property type="component" value="Unassembled WGS sequence"/>
</dbReference>
<dbReference type="AlphaFoldDB" id="A0A4C1UF62"/>
<organism evidence="1 2">
    <name type="scientific">Eumeta variegata</name>
    <name type="common">Bagworm moth</name>
    <name type="synonym">Eumeta japonica</name>
    <dbReference type="NCBI Taxonomy" id="151549"/>
    <lineage>
        <taxon>Eukaryota</taxon>
        <taxon>Metazoa</taxon>
        <taxon>Ecdysozoa</taxon>
        <taxon>Arthropoda</taxon>
        <taxon>Hexapoda</taxon>
        <taxon>Insecta</taxon>
        <taxon>Pterygota</taxon>
        <taxon>Neoptera</taxon>
        <taxon>Endopterygota</taxon>
        <taxon>Lepidoptera</taxon>
        <taxon>Glossata</taxon>
        <taxon>Ditrysia</taxon>
        <taxon>Tineoidea</taxon>
        <taxon>Psychidae</taxon>
        <taxon>Oiketicinae</taxon>
        <taxon>Eumeta</taxon>
    </lineage>
</organism>
<comment type="caution">
    <text evidence="1">The sequence shown here is derived from an EMBL/GenBank/DDBJ whole genome shotgun (WGS) entry which is preliminary data.</text>
</comment>
<dbReference type="EMBL" id="BGZK01000165">
    <property type="protein sequence ID" value="GBP24757.1"/>
    <property type="molecule type" value="Genomic_DNA"/>
</dbReference>
<accession>A0A4C1UF62</accession>
<sequence>MNEEKDIKVNVGRNKVTMFEKSETLLYVIYEKEVRELSGGLLRSLSLHSSSIRYPIYSQEANSALPTTLKLEVSICDDDHLFTCSSQARLHLKNAT</sequence>
<proteinExistence type="predicted"/>
<reference evidence="1 2" key="1">
    <citation type="journal article" date="2019" name="Commun. Biol.">
        <title>The bagworm genome reveals a unique fibroin gene that provides high tensile strength.</title>
        <authorList>
            <person name="Kono N."/>
            <person name="Nakamura H."/>
            <person name="Ohtoshi R."/>
            <person name="Tomita M."/>
            <person name="Numata K."/>
            <person name="Arakawa K."/>
        </authorList>
    </citation>
    <scope>NUCLEOTIDE SEQUENCE [LARGE SCALE GENOMIC DNA]</scope>
</reference>
<evidence type="ECO:0000313" key="1">
    <source>
        <dbReference type="EMBL" id="GBP24757.1"/>
    </source>
</evidence>
<evidence type="ECO:0000313" key="2">
    <source>
        <dbReference type="Proteomes" id="UP000299102"/>
    </source>
</evidence>
<keyword evidence="2" id="KW-1185">Reference proteome</keyword>
<protein>
    <submittedName>
        <fullName evidence="1">Uncharacterized protein</fullName>
    </submittedName>
</protein>